<evidence type="ECO:0000256" key="3">
    <source>
        <dbReference type="ARBA" id="ARBA00022553"/>
    </source>
</evidence>
<evidence type="ECO:0000256" key="12">
    <source>
        <dbReference type="ARBA" id="ARBA00023163"/>
    </source>
</evidence>
<dbReference type="SUPFAM" id="SSF52540">
    <property type="entry name" value="P-loop containing nucleoside triphosphate hydrolases"/>
    <property type="match status" value="1"/>
</dbReference>
<evidence type="ECO:0000256" key="13">
    <source>
        <dbReference type="ARBA" id="ARBA00023242"/>
    </source>
</evidence>
<feature type="region of interest" description="Disordered" evidence="15">
    <location>
        <begin position="157"/>
        <end position="207"/>
    </location>
</feature>
<keyword evidence="9" id="KW-0175">Coiled coil</keyword>
<dbReference type="GO" id="GO:0005634">
    <property type="term" value="C:nucleus"/>
    <property type="evidence" value="ECO:0007669"/>
    <property type="project" value="UniProtKB-SubCell"/>
</dbReference>
<dbReference type="PROSITE" id="PS50297">
    <property type="entry name" value="ANK_REP_REGION"/>
    <property type="match status" value="1"/>
</dbReference>
<evidence type="ECO:0000256" key="15">
    <source>
        <dbReference type="SAM" id="MobiDB-lite"/>
    </source>
</evidence>
<keyword evidence="4" id="KW-0677">Repeat</keyword>
<dbReference type="InterPro" id="IPR014756">
    <property type="entry name" value="Ig_E-set"/>
</dbReference>
<dbReference type="GO" id="GO:0009409">
    <property type="term" value="P:response to cold"/>
    <property type="evidence" value="ECO:0007669"/>
    <property type="project" value="UniProtKB-ARBA"/>
</dbReference>
<evidence type="ECO:0000256" key="4">
    <source>
        <dbReference type="ARBA" id="ARBA00022737"/>
    </source>
</evidence>
<feature type="compositionally biased region" description="Polar residues" evidence="15">
    <location>
        <begin position="171"/>
        <end position="194"/>
    </location>
</feature>
<evidence type="ECO:0000256" key="7">
    <source>
        <dbReference type="ARBA" id="ARBA00023015"/>
    </source>
</evidence>
<feature type="domain" description="IPT/TIG" evidence="16">
    <location>
        <begin position="529"/>
        <end position="602"/>
    </location>
</feature>
<comment type="similarity">
    <text evidence="2">Belongs to the CAMTA family.</text>
</comment>
<name>A0A835DLN5_TETSI</name>
<evidence type="ECO:0000256" key="14">
    <source>
        <dbReference type="PROSITE-ProRule" id="PRU00023"/>
    </source>
</evidence>
<dbReference type="CDD" id="cd23767">
    <property type="entry name" value="IQCD"/>
    <property type="match status" value="1"/>
</dbReference>
<evidence type="ECO:0000256" key="8">
    <source>
        <dbReference type="ARBA" id="ARBA00023043"/>
    </source>
</evidence>
<evidence type="ECO:0000313" key="17">
    <source>
        <dbReference type="EMBL" id="KAF8404599.1"/>
    </source>
</evidence>
<dbReference type="Gene3D" id="1.20.5.190">
    <property type="match status" value="1"/>
</dbReference>
<feature type="region of interest" description="Disordered" evidence="15">
    <location>
        <begin position="43"/>
        <end position="65"/>
    </location>
</feature>
<dbReference type="PROSITE" id="PS50088">
    <property type="entry name" value="ANK_REPEAT"/>
    <property type="match status" value="1"/>
</dbReference>
<dbReference type="Gene3D" id="1.25.40.20">
    <property type="entry name" value="Ankyrin repeat-containing domain"/>
    <property type="match status" value="1"/>
</dbReference>
<comment type="caution">
    <text evidence="17">The sequence shown here is derived from an EMBL/GenBank/DDBJ whole genome shotgun (WGS) entry which is preliminary data.</text>
</comment>
<dbReference type="GO" id="GO:0005516">
    <property type="term" value="F:calmodulin binding"/>
    <property type="evidence" value="ECO:0007669"/>
    <property type="project" value="UniProtKB-KW"/>
</dbReference>
<dbReference type="SMART" id="SM00015">
    <property type="entry name" value="IQ"/>
    <property type="match status" value="2"/>
</dbReference>
<dbReference type="SUPFAM" id="SSF81296">
    <property type="entry name" value="E set domains"/>
    <property type="match status" value="1"/>
</dbReference>
<dbReference type="FunFam" id="2.60.40.10:FF:000314">
    <property type="entry name" value="Calmodulin-binding transcription activator 2"/>
    <property type="match status" value="1"/>
</dbReference>
<sequence>MTLANYFASLRIMWEELDYCDSLKLVCHADAVEYKQKVERTRIEESRRNSSQQYNVPPSDRSGLASSIATQRGGTSVAHIVSSTSITQPRDISQSHLLQNHDTLVSVVSSFNKILTISEEELGSLRHMITMGEPFTFRSCSQGNKTNFGRIRETEEVIPSSHTGSPVSSSFLTNHSHVPSQTTDTRSMNSVQTSEYEEAESDNHQASSRLHSFLELQQSEDWPVMDKMDVGLLNSYFPVSCANDYQGKQSAIPGMNFPSLSQEDDIRNSNDAGLKFEPRKQLELTSWEEVLEHCTMGFQGTSFPPPISSPQPATMGIIPKLENVMLGQLFTDELGIKQEVGSHPQDQEKWQNSSEDDSSHLSKWHVDQRLHSDLAYDLSTMLHEQKAHLVNSHVSDTFCTHPDQQNGHPMENDLQLQLSNTDLGCLLKSNSDNDLTIEGNVNYSFTEKQSLLNRSRTEEGCLKKIDSFTRWMSKELGEVDESHMQTSSEVYWNSVESGDVVDDSSMSPQVHLDAYLLSPSLSQDQLFSIIDFSPSWAYTGSETKVLITGKFLKSQEDAAKCKWSCMFGEVEVPAEVLTDGVLRCHAPLHTAGRVPFYVTCSNRLACSEVREFDYRVSHTREMDSTNICSDNTNEMLLHVRLGKLLSLKSVNSNSISVSEKPHISSKISSLMQEDDDEWFQMVKLTSEKDFSPGKVKEQLLQKLLKEKLHVWLLQKVTEDGKGPSVLDKEGQGVLHLAAALGYDWVIPPTIAAGVNINFRDVNGWTALHWAAFCGRERTVVALISLGAAPGALTDPTPKFHLGRTPADLASGKGQKGIAGYLAESSLTSHLSALTLKDAKEGDAIGISGVKDVQTISERCATPISDGDDGLSLKDSLTAVCNATQAAARIHQVFRVQSFHKKKLIEYGDDKFGMSDERALSLITVKSHKPGQHDEPVHTAAIRIQNKFRGWKGRKEFLIIRQRIVKIQAHVRGHQVRKHYKNIIWSVGIVEKAILRWRRKGSGFRGFQPERLIEGPKTVGRPLNENEDEDDYDFLKKGRKQTEERLQKALARVKSMVQYPEARDQYRRLLTVVTEFQETKVMYDTILNSSEETGDAYDDLIDLDVLLDDDAFMSTAYE</sequence>
<comment type="subcellular location">
    <subcellularLocation>
        <location evidence="1">Nucleus</location>
    </subcellularLocation>
</comment>
<keyword evidence="13" id="KW-0539">Nucleus</keyword>
<feature type="repeat" description="ANK" evidence="14">
    <location>
        <begin position="762"/>
        <end position="794"/>
    </location>
</feature>
<dbReference type="InterPro" id="IPR002909">
    <property type="entry name" value="IPT_dom"/>
</dbReference>
<accession>A0A835DLN5</accession>
<protein>
    <recommendedName>
        <fullName evidence="16">IPT/TIG domain-containing protein</fullName>
    </recommendedName>
</protein>
<dbReference type="PANTHER" id="PTHR23335">
    <property type="entry name" value="CALMODULIN-BINDING TRANSCRIPTION ACTIVATOR CAMTA"/>
    <property type="match status" value="1"/>
</dbReference>
<evidence type="ECO:0000256" key="6">
    <source>
        <dbReference type="ARBA" id="ARBA00022860"/>
    </source>
</evidence>
<dbReference type="PANTHER" id="PTHR23335:SF30">
    <property type="entry name" value="CALMODULIN-BINDING TRANSCRIPTION ACTIVATOR 3"/>
    <property type="match status" value="1"/>
</dbReference>
<gene>
    <name evidence="17" type="ORF">HHK36_009486</name>
</gene>
<dbReference type="GO" id="GO:0003712">
    <property type="term" value="F:transcription coregulator activity"/>
    <property type="evidence" value="ECO:0007669"/>
    <property type="project" value="TreeGrafter"/>
</dbReference>
<feature type="region of interest" description="Disordered" evidence="15">
    <location>
        <begin position="342"/>
        <end position="362"/>
    </location>
</feature>
<evidence type="ECO:0000256" key="11">
    <source>
        <dbReference type="ARBA" id="ARBA00023159"/>
    </source>
</evidence>
<dbReference type="Pfam" id="PF12796">
    <property type="entry name" value="Ank_2"/>
    <property type="match status" value="1"/>
</dbReference>
<proteinExistence type="inferred from homology"/>
<dbReference type="PROSITE" id="PS50096">
    <property type="entry name" value="IQ"/>
    <property type="match status" value="2"/>
</dbReference>
<evidence type="ECO:0000256" key="1">
    <source>
        <dbReference type="ARBA" id="ARBA00004123"/>
    </source>
</evidence>
<dbReference type="SMART" id="SM00248">
    <property type="entry name" value="ANK"/>
    <property type="match status" value="2"/>
</dbReference>
<dbReference type="EMBL" id="JABCRI010000006">
    <property type="protein sequence ID" value="KAF8404599.1"/>
    <property type="molecule type" value="Genomic_DNA"/>
</dbReference>
<dbReference type="InterPro" id="IPR002110">
    <property type="entry name" value="Ankyrin_rpt"/>
</dbReference>
<organism evidence="17 18">
    <name type="scientific">Tetracentron sinense</name>
    <name type="common">Spur-leaf</name>
    <dbReference type="NCBI Taxonomy" id="13715"/>
    <lineage>
        <taxon>Eukaryota</taxon>
        <taxon>Viridiplantae</taxon>
        <taxon>Streptophyta</taxon>
        <taxon>Embryophyta</taxon>
        <taxon>Tracheophyta</taxon>
        <taxon>Spermatophyta</taxon>
        <taxon>Magnoliopsida</taxon>
        <taxon>Trochodendrales</taxon>
        <taxon>Trochodendraceae</taxon>
        <taxon>Tetracentron</taxon>
    </lineage>
</organism>
<dbReference type="FunFam" id="1.20.5.190:FF:000003">
    <property type="entry name" value="Calmodulin-binding transcription activator 2"/>
    <property type="match status" value="1"/>
</dbReference>
<keyword evidence="11" id="KW-0010">Activator</keyword>
<dbReference type="AlphaFoldDB" id="A0A835DLN5"/>
<keyword evidence="7" id="KW-0805">Transcription regulation</keyword>
<evidence type="ECO:0000256" key="10">
    <source>
        <dbReference type="ARBA" id="ARBA00023125"/>
    </source>
</evidence>
<evidence type="ECO:0000313" key="18">
    <source>
        <dbReference type="Proteomes" id="UP000655225"/>
    </source>
</evidence>
<dbReference type="OrthoDB" id="407555at2759"/>
<dbReference type="OMA" id="MMSNDEW"/>
<keyword evidence="5" id="KW-0106">Calcium</keyword>
<dbReference type="Proteomes" id="UP000655225">
    <property type="component" value="Unassembled WGS sequence"/>
</dbReference>
<feature type="compositionally biased region" description="Low complexity" evidence="15">
    <location>
        <begin position="160"/>
        <end position="170"/>
    </location>
</feature>
<keyword evidence="18" id="KW-1185">Reference proteome</keyword>
<dbReference type="GO" id="GO:0006357">
    <property type="term" value="P:regulation of transcription by RNA polymerase II"/>
    <property type="evidence" value="ECO:0007669"/>
    <property type="project" value="TreeGrafter"/>
</dbReference>
<evidence type="ECO:0000256" key="2">
    <source>
        <dbReference type="ARBA" id="ARBA00008267"/>
    </source>
</evidence>
<keyword evidence="3" id="KW-0597">Phosphoprotein</keyword>
<reference evidence="17 18" key="1">
    <citation type="submission" date="2020-04" db="EMBL/GenBank/DDBJ databases">
        <title>Plant Genome Project.</title>
        <authorList>
            <person name="Zhang R.-G."/>
        </authorList>
    </citation>
    <scope>NUCLEOTIDE SEQUENCE [LARGE SCALE GENOMIC DNA]</scope>
    <source>
        <strain evidence="17">YNK0</strain>
        <tissue evidence="17">Leaf</tissue>
    </source>
</reference>
<dbReference type="InterPro" id="IPR000048">
    <property type="entry name" value="IQ_motif_EF-hand-BS"/>
</dbReference>
<dbReference type="Pfam" id="PF00612">
    <property type="entry name" value="IQ"/>
    <property type="match status" value="2"/>
</dbReference>
<keyword evidence="12" id="KW-0804">Transcription</keyword>
<dbReference type="InterPro" id="IPR036770">
    <property type="entry name" value="Ankyrin_rpt-contain_sf"/>
</dbReference>
<dbReference type="GO" id="GO:0003690">
    <property type="term" value="F:double-stranded DNA binding"/>
    <property type="evidence" value="ECO:0007669"/>
    <property type="project" value="TreeGrafter"/>
</dbReference>
<evidence type="ECO:0000259" key="16">
    <source>
        <dbReference type="Pfam" id="PF01833"/>
    </source>
</evidence>
<dbReference type="Gene3D" id="2.60.40.10">
    <property type="entry name" value="Immunoglobulins"/>
    <property type="match status" value="1"/>
</dbReference>
<dbReference type="SUPFAM" id="SSF48403">
    <property type="entry name" value="Ankyrin repeat"/>
    <property type="match status" value="1"/>
</dbReference>
<dbReference type="InterPro" id="IPR013783">
    <property type="entry name" value="Ig-like_fold"/>
</dbReference>
<dbReference type="InterPro" id="IPR027417">
    <property type="entry name" value="P-loop_NTPase"/>
</dbReference>
<keyword evidence="6" id="KW-0112">Calmodulin-binding</keyword>
<evidence type="ECO:0000256" key="5">
    <source>
        <dbReference type="ARBA" id="ARBA00022837"/>
    </source>
</evidence>
<keyword evidence="8 14" id="KW-0040">ANK repeat</keyword>
<dbReference type="Pfam" id="PF01833">
    <property type="entry name" value="TIG"/>
    <property type="match status" value="1"/>
</dbReference>
<evidence type="ECO:0000256" key="9">
    <source>
        <dbReference type="ARBA" id="ARBA00023054"/>
    </source>
</evidence>
<keyword evidence="10" id="KW-0238">DNA-binding</keyword>